<dbReference type="Pfam" id="PF04055">
    <property type="entry name" value="Radical_SAM"/>
    <property type="match status" value="1"/>
</dbReference>
<dbReference type="SFLD" id="SFLDG01216">
    <property type="entry name" value="thioether_bond_formation_requi"/>
    <property type="match status" value="1"/>
</dbReference>
<evidence type="ECO:0000313" key="7">
    <source>
        <dbReference type="EMBL" id="KND34420.1"/>
    </source>
</evidence>
<dbReference type="RefSeq" id="WP_050371299.1">
    <property type="nucleotide sequence ID" value="NZ_KQ257820.1"/>
</dbReference>
<dbReference type="InterPro" id="IPR007197">
    <property type="entry name" value="rSAM"/>
</dbReference>
<dbReference type="OrthoDB" id="9782387at2"/>
<dbReference type="CDD" id="cd01335">
    <property type="entry name" value="Radical_SAM"/>
    <property type="match status" value="1"/>
</dbReference>
<dbReference type="InterPro" id="IPR058240">
    <property type="entry name" value="rSAM_sf"/>
</dbReference>
<feature type="domain" description="Radical SAM core" evidence="6">
    <location>
        <begin position="11"/>
        <end position="233"/>
    </location>
</feature>
<dbReference type="SFLD" id="SFLDG01386">
    <property type="entry name" value="main_SPASM_domain-containing"/>
    <property type="match status" value="1"/>
</dbReference>
<dbReference type="SUPFAM" id="SSF102114">
    <property type="entry name" value="Radical SAM enzymes"/>
    <property type="match status" value="1"/>
</dbReference>
<dbReference type="Gene3D" id="3.20.20.70">
    <property type="entry name" value="Aldolase class I"/>
    <property type="match status" value="1"/>
</dbReference>
<evidence type="ECO:0000256" key="1">
    <source>
        <dbReference type="ARBA" id="ARBA00022691"/>
    </source>
</evidence>
<reference evidence="8" key="1">
    <citation type="submission" date="2014-07" db="EMBL/GenBank/DDBJ databases">
        <title>Genome sequencing of plant-pathogenic Streptomyces species.</title>
        <authorList>
            <person name="Harrison J."/>
            <person name="Sapp M."/>
            <person name="Thwaites R."/>
            <person name="Studholme D.J."/>
        </authorList>
    </citation>
    <scope>NUCLEOTIDE SEQUENCE [LARGE SCALE GENOMIC DNA]</scope>
    <source>
        <strain evidence="8">NCPPB 4445</strain>
    </source>
</reference>
<keyword evidence="2" id="KW-0479">Metal-binding</keyword>
<protein>
    <submittedName>
        <fullName evidence="7">Radical SAM protein</fullName>
    </submittedName>
</protein>
<evidence type="ECO:0000256" key="2">
    <source>
        <dbReference type="ARBA" id="ARBA00022723"/>
    </source>
</evidence>
<comment type="caution">
    <text evidence="7">The sequence shown here is derived from an EMBL/GenBank/DDBJ whole genome shotgun (WGS) entry which is preliminary data.</text>
</comment>
<evidence type="ECO:0000259" key="6">
    <source>
        <dbReference type="PROSITE" id="PS51918"/>
    </source>
</evidence>
<dbReference type="PANTHER" id="PTHR11228:SF7">
    <property type="entry name" value="PQQA PEPTIDE CYCLASE"/>
    <property type="match status" value="1"/>
</dbReference>
<dbReference type="PROSITE" id="PS51918">
    <property type="entry name" value="RADICAL_SAM"/>
    <property type="match status" value="1"/>
</dbReference>
<dbReference type="InterPro" id="IPR013785">
    <property type="entry name" value="Aldolase_TIM"/>
</dbReference>
<accession>A0A0L0K9U8</accession>
<evidence type="ECO:0000256" key="4">
    <source>
        <dbReference type="ARBA" id="ARBA00023014"/>
    </source>
</evidence>
<dbReference type="GO" id="GO:0003824">
    <property type="term" value="F:catalytic activity"/>
    <property type="evidence" value="ECO:0007669"/>
    <property type="project" value="InterPro"/>
</dbReference>
<dbReference type="PATRIC" id="fig|42234.21.peg.3348"/>
<organism evidence="7 8">
    <name type="scientific">Streptomyces acidiscabies</name>
    <dbReference type="NCBI Taxonomy" id="42234"/>
    <lineage>
        <taxon>Bacteria</taxon>
        <taxon>Bacillati</taxon>
        <taxon>Actinomycetota</taxon>
        <taxon>Actinomycetes</taxon>
        <taxon>Kitasatosporales</taxon>
        <taxon>Streptomycetaceae</taxon>
        <taxon>Streptomyces</taxon>
    </lineage>
</organism>
<dbReference type="AlphaFoldDB" id="A0A0L0K9U8"/>
<dbReference type="SFLD" id="SFLDF00365">
    <property type="entry name" value="thuricin_CD_(TrnCD-like)"/>
    <property type="match status" value="1"/>
</dbReference>
<dbReference type="GO" id="GO:0051536">
    <property type="term" value="F:iron-sulfur cluster binding"/>
    <property type="evidence" value="ECO:0007669"/>
    <property type="project" value="UniProtKB-KW"/>
</dbReference>
<evidence type="ECO:0000256" key="5">
    <source>
        <dbReference type="SAM" id="MobiDB-lite"/>
    </source>
</evidence>
<keyword evidence="1" id="KW-0949">S-adenosyl-L-methionine</keyword>
<keyword evidence="3" id="KW-0408">Iron</keyword>
<name>A0A0L0K9U8_9ACTN</name>
<evidence type="ECO:0000313" key="8">
    <source>
        <dbReference type="Proteomes" id="UP000037151"/>
    </source>
</evidence>
<proteinExistence type="predicted"/>
<dbReference type="GO" id="GO:0046872">
    <property type="term" value="F:metal ion binding"/>
    <property type="evidence" value="ECO:0007669"/>
    <property type="project" value="UniProtKB-KW"/>
</dbReference>
<dbReference type="InterPro" id="IPR050377">
    <property type="entry name" value="Radical_SAM_PqqE_MftC-like"/>
</dbReference>
<dbReference type="Proteomes" id="UP000037151">
    <property type="component" value="Unassembled WGS sequence"/>
</dbReference>
<gene>
    <name evidence="7" type="ORF">IQ63_16270</name>
</gene>
<dbReference type="EMBL" id="JPPY01000111">
    <property type="protein sequence ID" value="KND34420.1"/>
    <property type="molecule type" value="Genomic_DNA"/>
</dbReference>
<dbReference type="PANTHER" id="PTHR11228">
    <property type="entry name" value="RADICAL SAM DOMAIN PROTEIN"/>
    <property type="match status" value="1"/>
</dbReference>
<keyword evidence="4" id="KW-0411">Iron-sulfur</keyword>
<dbReference type="SFLD" id="SFLDS00029">
    <property type="entry name" value="Radical_SAM"/>
    <property type="match status" value="1"/>
</dbReference>
<sequence>MTTLIEPPAVPSLPAIRSLELEITGKCQLTCTHCLSESRPQATHGTMTPEDWRAVIVDAAALGIETIQLIGGEPTVHPHWREFAELALSLGRRLEVFSNLFHVKPEWWDLFTRDGVRIGTSYYSDDPEEHDRITGRKGSYLRTRANIQKALSLGVPLRVGMVAVLPGQRIDEGRAELESLGVTRINSDRARAVGRAAFPGTAPELDEMCGRCTRGRAAVLPDGNLAGCVLSRDFPVGSVRRTRLADLLGGTAWAELSARVPAPRAACTPNDSGDCDPSNTEACDPAY</sequence>
<evidence type="ECO:0000256" key="3">
    <source>
        <dbReference type="ARBA" id="ARBA00023004"/>
    </source>
</evidence>
<dbReference type="SFLD" id="SFLDG01067">
    <property type="entry name" value="SPASM/twitch_domain_containing"/>
    <property type="match status" value="1"/>
</dbReference>
<feature type="region of interest" description="Disordered" evidence="5">
    <location>
        <begin position="266"/>
        <end position="287"/>
    </location>
</feature>